<evidence type="ECO:0000256" key="3">
    <source>
        <dbReference type="ARBA" id="ARBA00022598"/>
    </source>
</evidence>
<evidence type="ECO:0000256" key="8">
    <source>
        <dbReference type="ARBA" id="ARBA00023211"/>
    </source>
</evidence>
<keyword evidence="5" id="KW-0547">Nucleotide-binding</keyword>
<name>A0A1I6B3S6_9BACI</name>
<dbReference type="InterPro" id="IPR036025">
    <property type="entry name" value="RtcB-like_sf"/>
</dbReference>
<gene>
    <name evidence="10" type="ORF">SAMN02745910_03242</name>
</gene>
<protein>
    <recommendedName>
        <fullName evidence="2">3'-phosphate/5'-hydroxy nucleic acid ligase</fullName>
        <ecNumber evidence="2">6.5.1.8</ecNumber>
    </recommendedName>
</protein>
<keyword evidence="4" id="KW-0479">Metal-binding</keyword>
<organism evidence="10 11">
    <name type="scientific">Priestia endophytica DSM 13796</name>
    <dbReference type="NCBI Taxonomy" id="1121089"/>
    <lineage>
        <taxon>Bacteria</taxon>
        <taxon>Bacillati</taxon>
        <taxon>Bacillota</taxon>
        <taxon>Bacilli</taxon>
        <taxon>Bacillales</taxon>
        <taxon>Bacillaceae</taxon>
        <taxon>Priestia</taxon>
    </lineage>
</organism>
<dbReference type="RefSeq" id="WP_061805618.1">
    <property type="nucleotide sequence ID" value="NZ_FOXX01000008.1"/>
</dbReference>
<dbReference type="SUPFAM" id="SSF103365">
    <property type="entry name" value="Hypothetical protein PH1602"/>
    <property type="match status" value="1"/>
</dbReference>
<dbReference type="PANTHER" id="PTHR43749">
    <property type="entry name" value="RNA-SPLICING LIGASE RTCB"/>
    <property type="match status" value="1"/>
</dbReference>
<keyword evidence="11" id="KW-1185">Reference proteome</keyword>
<dbReference type="Proteomes" id="UP000182762">
    <property type="component" value="Unassembled WGS sequence"/>
</dbReference>
<dbReference type="InterPro" id="IPR052915">
    <property type="entry name" value="RtcB-like"/>
</dbReference>
<dbReference type="Gene3D" id="3.90.1860.10">
    <property type="entry name" value="tRNA-splicing ligase RtcB"/>
    <property type="match status" value="1"/>
</dbReference>
<dbReference type="GeneID" id="93711854"/>
<evidence type="ECO:0000256" key="4">
    <source>
        <dbReference type="ARBA" id="ARBA00022723"/>
    </source>
</evidence>
<keyword evidence="8" id="KW-0464">Manganese</keyword>
<comment type="caution">
    <text evidence="10">The sequence shown here is derived from an EMBL/GenBank/DDBJ whole genome shotgun (WGS) entry which is preliminary data.</text>
</comment>
<comment type="cofactor">
    <cofactor evidence="1">
        <name>Mn(2+)</name>
        <dbReference type="ChEBI" id="CHEBI:29035"/>
    </cofactor>
</comment>
<evidence type="ECO:0000256" key="7">
    <source>
        <dbReference type="ARBA" id="ARBA00023134"/>
    </source>
</evidence>
<dbReference type="GO" id="GO:0016874">
    <property type="term" value="F:ligase activity"/>
    <property type="evidence" value="ECO:0007669"/>
    <property type="project" value="UniProtKB-KW"/>
</dbReference>
<evidence type="ECO:0000256" key="1">
    <source>
        <dbReference type="ARBA" id="ARBA00001936"/>
    </source>
</evidence>
<keyword evidence="7" id="KW-0342">GTP-binding</keyword>
<evidence type="ECO:0000256" key="2">
    <source>
        <dbReference type="ARBA" id="ARBA00012726"/>
    </source>
</evidence>
<dbReference type="InterPro" id="IPR001233">
    <property type="entry name" value="RtcB"/>
</dbReference>
<proteinExistence type="predicted"/>
<reference evidence="10 11" key="1">
    <citation type="submission" date="2016-10" db="EMBL/GenBank/DDBJ databases">
        <authorList>
            <person name="Varghese N."/>
            <person name="Submissions S."/>
        </authorList>
    </citation>
    <scope>NUCLEOTIDE SEQUENCE [LARGE SCALE GENOMIC DNA]</scope>
    <source>
        <strain evidence="10 11">DSM 13796</strain>
    </source>
</reference>
<evidence type="ECO:0000256" key="5">
    <source>
        <dbReference type="ARBA" id="ARBA00022741"/>
    </source>
</evidence>
<evidence type="ECO:0000313" key="10">
    <source>
        <dbReference type="EMBL" id="SFQ75611.1"/>
    </source>
</evidence>
<keyword evidence="3 10" id="KW-0436">Ligase</keyword>
<dbReference type="EMBL" id="FOXX01000008">
    <property type="protein sequence ID" value="SFQ75611.1"/>
    <property type="molecule type" value="Genomic_DNA"/>
</dbReference>
<evidence type="ECO:0000256" key="6">
    <source>
        <dbReference type="ARBA" id="ARBA00022800"/>
    </source>
</evidence>
<sequence>MIELRGKYNKAKVFTTNLDNKAREQIIELCDQEFVKDNKIRIMPDTHAGAGCTIGTTMTIGDKIVPNLVGVDIGCGMAVAKLNVTAEQISYDQLDEVVRKHVPSGFAMRHNPHALSNVIPYDEVRAPINVHRAKYSIGTLGGGNHFIELNQSKHGDVYLVIHSGSRNLGRQIADHYQNLAYERLTDLSEQKRELVEKLKEEGRYAEIQDALKSVATPNIKKALAYLEGQGFEDYMHDMKIAQNYALYNRRAMIEEIVHYMKWNINERFDTIHNYIDMDNRILRKGAISAQRDEKVIVPMNMRDGSILAYGKGNPDWNYSGPHGAGRLMSRTEAKQVVPFEDYKSTMKDVWSTSVAESTLDESPMAYKSMEEIIEHTKDSLTIEEVIKPLYNFKAH</sequence>
<comment type="catalytic activity">
    <reaction evidence="9">
        <text>a 3'-end 3'-phospho-ribonucleotide-RNA + a 5'-end dephospho-ribonucleoside-RNA + GTP = a ribonucleotidyl-ribonucleotide-RNA + GMP + diphosphate</text>
        <dbReference type="Rhea" id="RHEA:68076"/>
        <dbReference type="Rhea" id="RHEA-COMP:10463"/>
        <dbReference type="Rhea" id="RHEA-COMP:13936"/>
        <dbReference type="Rhea" id="RHEA-COMP:17355"/>
        <dbReference type="ChEBI" id="CHEBI:33019"/>
        <dbReference type="ChEBI" id="CHEBI:37565"/>
        <dbReference type="ChEBI" id="CHEBI:58115"/>
        <dbReference type="ChEBI" id="CHEBI:83062"/>
        <dbReference type="ChEBI" id="CHEBI:138284"/>
        <dbReference type="ChEBI" id="CHEBI:173118"/>
        <dbReference type="EC" id="6.5.1.8"/>
    </reaction>
</comment>
<evidence type="ECO:0000256" key="9">
    <source>
        <dbReference type="ARBA" id="ARBA00047746"/>
    </source>
</evidence>
<keyword evidence="6" id="KW-0692">RNA repair</keyword>
<dbReference type="EC" id="6.5.1.8" evidence="2"/>
<evidence type="ECO:0000313" key="11">
    <source>
        <dbReference type="Proteomes" id="UP000182762"/>
    </source>
</evidence>
<dbReference type="PANTHER" id="PTHR43749:SF2">
    <property type="entry name" value="RNA-SPLICING LIGASE RTCB"/>
    <property type="match status" value="1"/>
</dbReference>
<accession>A0A1I6B3S6</accession>
<dbReference type="Pfam" id="PF01139">
    <property type="entry name" value="RtcB"/>
    <property type="match status" value="2"/>
</dbReference>